<dbReference type="Gene3D" id="2.60.120.200">
    <property type="match status" value="1"/>
</dbReference>
<evidence type="ECO:0000313" key="3">
    <source>
        <dbReference type="EMBL" id="CAK5271671.1"/>
    </source>
</evidence>
<dbReference type="InterPro" id="IPR013320">
    <property type="entry name" value="ConA-like_dom_sf"/>
</dbReference>
<dbReference type="SUPFAM" id="SSF49899">
    <property type="entry name" value="Concanavalin A-like lectins/glucanases"/>
    <property type="match status" value="1"/>
</dbReference>
<keyword evidence="4" id="KW-1185">Reference proteome</keyword>
<comment type="caution">
    <text evidence="3">The sequence shown here is derived from an EMBL/GenBank/DDBJ whole genome shotgun (WGS) entry which is preliminary data.</text>
</comment>
<evidence type="ECO:0000259" key="2">
    <source>
        <dbReference type="PROSITE" id="PS51762"/>
    </source>
</evidence>
<dbReference type="Pfam" id="PF26113">
    <property type="entry name" value="GH16_XgeA"/>
    <property type="match status" value="1"/>
</dbReference>
<dbReference type="CDD" id="cd02181">
    <property type="entry name" value="GH16_fungal_Lam16A_glucanase"/>
    <property type="match status" value="1"/>
</dbReference>
<feature type="transmembrane region" description="Helical" evidence="1">
    <location>
        <begin position="410"/>
        <end position="430"/>
    </location>
</feature>
<sequence length="431" mass="45749">MADDGKWWSQTRERTYTPSSHALTTYPRLTTQTTATTMLPLSLLLSLLLTPARATYYPYIEYSGTTFFNGFDFYGAIDNTTWGNVTYVTAADATAESLAFSNAAGNAIIKVDDRSTVLDVGPVQYRKSVRLTSKTAFDLGTLFVIDALHMPWGCSVWPSIWLNGVLQPGQVWPNGGEIDLVEAINLMTANQMALHSFEGCVQPANVTQLGQSLIKNCNDTSASGCTVAETKPNSYGPGFNANNGGVFALQFDTAGVFMWFWPRNATPASIDQATPKQTMNLTDWGTPSASYPAAGCNISHFFAAQQLIVDITLCGLWAGIDTIYSQDCKGTCFSSNIAGNGSNYADAYFEIPYIRTYTVNPALAANASASASALSVAQTTGAPSGSVAVASPSQSSNAAAPAVGSGVWRVQLLLCTWVVLIAALAGGALVL</sequence>
<dbReference type="PANTHER" id="PTHR10963">
    <property type="entry name" value="GLYCOSYL HYDROLASE-RELATED"/>
    <property type="match status" value="1"/>
</dbReference>
<dbReference type="GO" id="GO:0009251">
    <property type="term" value="P:glucan catabolic process"/>
    <property type="evidence" value="ECO:0007669"/>
    <property type="project" value="TreeGrafter"/>
</dbReference>
<evidence type="ECO:0000256" key="1">
    <source>
        <dbReference type="SAM" id="Phobius"/>
    </source>
</evidence>
<dbReference type="Proteomes" id="UP001295794">
    <property type="component" value="Unassembled WGS sequence"/>
</dbReference>
<evidence type="ECO:0000313" key="4">
    <source>
        <dbReference type="Proteomes" id="UP001295794"/>
    </source>
</evidence>
<dbReference type="InterPro" id="IPR050546">
    <property type="entry name" value="Glycosyl_Hydrlase_16"/>
</dbReference>
<dbReference type="AlphaFoldDB" id="A0AAD2H976"/>
<accession>A0AAD2H976</accession>
<dbReference type="GO" id="GO:0004553">
    <property type="term" value="F:hydrolase activity, hydrolyzing O-glycosyl compounds"/>
    <property type="evidence" value="ECO:0007669"/>
    <property type="project" value="InterPro"/>
</dbReference>
<dbReference type="InterPro" id="IPR000757">
    <property type="entry name" value="Beta-glucanase-like"/>
</dbReference>
<reference evidence="3" key="1">
    <citation type="submission" date="2023-11" db="EMBL/GenBank/DDBJ databases">
        <authorList>
            <person name="De Vega J J."/>
            <person name="De Vega J J."/>
        </authorList>
    </citation>
    <scope>NUCLEOTIDE SEQUENCE</scope>
</reference>
<gene>
    <name evidence="3" type="ORF">MYCIT1_LOCUS16887</name>
</gene>
<feature type="domain" description="GH16" evidence="2">
    <location>
        <begin position="50"/>
        <end position="362"/>
    </location>
</feature>
<dbReference type="EMBL" id="CAVNYO010000174">
    <property type="protein sequence ID" value="CAK5271671.1"/>
    <property type="molecule type" value="Genomic_DNA"/>
</dbReference>
<organism evidence="3 4">
    <name type="scientific">Mycena citricolor</name>
    <dbReference type="NCBI Taxonomy" id="2018698"/>
    <lineage>
        <taxon>Eukaryota</taxon>
        <taxon>Fungi</taxon>
        <taxon>Dikarya</taxon>
        <taxon>Basidiomycota</taxon>
        <taxon>Agaricomycotina</taxon>
        <taxon>Agaricomycetes</taxon>
        <taxon>Agaricomycetidae</taxon>
        <taxon>Agaricales</taxon>
        <taxon>Marasmiineae</taxon>
        <taxon>Mycenaceae</taxon>
        <taxon>Mycena</taxon>
    </lineage>
</organism>
<dbReference type="PROSITE" id="PS51762">
    <property type="entry name" value="GH16_2"/>
    <property type="match status" value="1"/>
</dbReference>
<keyword evidence="1" id="KW-0812">Transmembrane</keyword>
<dbReference type="PANTHER" id="PTHR10963:SF24">
    <property type="entry name" value="GLYCOSIDASE C21B10.07-RELATED"/>
    <property type="match status" value="1"/>
</dbReference>
<protein>
    <recommendedName>
        <fullName evidence="2">GH16 domain-containing protein</fullName>
    </recommendedName>
</protein>
<proteinExistence type="predicted"/>
<keyword evidence="1" id="KW-1133">Transmembrane helix</keyword>
<name>A0AAD2H976_9AGAR</name>
<keyword evidence="1" id="KW-0472">Membrane</keyword>